<dbReference type="CDD" id="cd13733">
    <property type="entry name" value="SPRY_PRY_C-I_1"/>
    <property type="match status" value="1"/>
</dbReference>
<keyword evidence="3" id="KW-1185">Reference proteome</keyword>
<dbReference type="PROSITE" id="PS50188">
    <property type="entry name" value="B302_SPRY"/>
    <property type="match status" value="1"/>
</dbReference>
<dbReference type="STRING" id="1676925.ENSPKIP00000033367"/>
<dbReference type="Ensembl" id="ENSPKIT00000014257.1">
    <property type="protein sequence ID" value="ENSPKIP00000033367.1"/>
    <property type="gene ID" value="ENSPKIG00000013110.1"/>
</dbReference>
<reference evidence="2" key="2">
    <citation type="submission" date="2025-09" db="UniProtKB">
        <authorList>
            <consortium name="Ensembl"/>
        </authorList>
    </citation>
    <scope>IDENTIFICATION</scope>
</reference>
<dbReference type="Gene3D" id="2.60.120.920">
    <property type="match status" value="1"/>
</dbReference>
<dbReference type="GeneTree" id="ENSGT00940000158537"/>
<sequence>MCILLPFLCKEKRYKCTDVRHWFWCSILGLCFLSLDPATANPFLSLSEDLTSAQYTHTPKEGLPMEETRFEFSPCVLASRCFTAGRHYWEVDVGDRSDWDLGVAAESAERAGWVVLCPENGYWTVGNRSVRKVGMYLDYEAGQLSFYNAADMTPLFSYLGADFKEAMYPFFYPSADSQAQPLKVLNPRV</sequence>
<dbReference type="InterPro" id="IPR003877">
    <property type="entry name" value="SPRY_dom"/>
</dbReference>
<dbReference type="InterPro" id="IPR001870">
    <property type="entry name" value="B30.2/SPRY"/>
</dbReference>
<proteinExistence type="predicted"/>
<dbReference type="AlphaFoldDB" id="A0A3B3SRP0"/>
<dbReference type="PANTHER" id="PTHR24103">
    <property type="entry name" value="E3 UBIQUITIN-PROTEIN LIGASE TRIM"/>
    <property type="match status" value="1"/>
</dbReference>
<protein>
    <recommendedName>
        <fullName evidence="1">B30.2/SPRY domain-containing protein</fullName>
    </recommendedName>
</protein>
<dbReference type="Pfam" id="PF00622">
    <property type="entry name" value="SPRY"/>
    <property type="match status" value="2"/>
</dbReference>
<accession>A0A3B3SRP0</accession>
<dbReference type="SUPFAM" id="SSF49899">
    <property type="entry name" value="Concanavalin A-like lectins/glucanases"/>
    <property type="match status" value="1"/>
</dbReference>
<dbReference type="PRINTS" id="PR01407">
    <property type="entry name" value="BUTYPHLNCDUF"/>
</dbReference>
<dbReference type="Pfam" id="PF13765">
    <property type="entry name" value="PRY"/>
    <property type="match status" value="1"/>
</dbReference>
<feature type="domain" description="B30.2/SPRY" evidence="1">
    <location>
        <begin position="12"/>
        <end position="189"/>
    </location>
</feature>
<dbReference type="Proteomes" id="UP000261540">
    <property type="component" value="Unplaced"/>
</dbReference>
<dbReference type="InterPro" id="IPR006574">
    <property type="entry name" value="PRY"/>
</dbReference>
<dbReference type="InterPro" id="IPR043136">
    <property type="entry name" value="B30.2/SPRY_sf"/>
</dbReference>
<organism evidence="2 3">
    <name type="scientific">Paramormyrops kingsleyae</name>
    <dbReference type="NCBI Taxonomy" id="1676925"/>
    <lineage>
        <taxon>Eukaryota</taxon>
        <taxon>Metazoa</taxon>
        <taxon>Chordata</taxon>
        <taxon>Craniata</taxon>
        <taxon>Vertebrata</taxon>
        <taxon>Euteleostomi</taxon>
        <taxon>Actinopterygii</taxon>
        <taxon>Neopterygii</taxon>
        <taxon>Teleostei</taxon>
        <taxon>Osteoglossocephala</taxon>
        <taxon>Osteoglossomorpha</taxon>
        <taxon>Osteoglossiformes</taxon>
        <taxon>Mormyridae</taxon>
        <taxon>Paramormyrops</taxon>
    </lineage>
</organism>
<dbReference type="SMART" id="SM00449">
    <property type="entry name" value="SPRY"/>
    <property type="match status" value="1"/>
</dbReference>
<dbReference type="InterPro" id="IPR003879">
    <property type="entry name" value="Butyrophylin_SPRY"/>
</dbReference>
<evidence type="ECO:0000259" key="1">
    <source>
        <dbReference type="PROSITE" id="PS50188"/>
    </source>
</evidence>
<reference evidence="2" key="1">
    <citation type="submission" date="2025-08" db="UniProtKB">
        <authorList>
            <consortium name="Ensembl"/>
        </authorList>
    </citation>
    <scope>IDENTIFICATION</scope>
</reference>
<name>A0A3B3SRP0_9TELE</name>
<dbReference type="InterPro" id="IPR050143">
    <property type="entry name" value="TRIM/RBCC"/>
</dbReference>
<evidence type="ECO:0000313" key="3">
    <source>
        <dbReference type="Proteomes" id="UP000261540"/>
    </source>
</evidence>
<dbReference type="InterPro" id="IPR013320">
    <property type="entry name" value="ConA-like_dom_sf"/>
</dbReference>
<evidence type="ECO:0000313" key="2">
    <source>
        <dbReference type="Ensembl" id="ENSPKIP00000033367.1"/>
    </source>
</evidence>
<dbReference type="SMART" id="SM00589">
    <property type="entry name" value="PRY"/>
    <property type="match status" value="1"/>
</dbReference>